<proteinExistence type="predicted"/>
<evidence type="ECO:0000313" key="3">
    <source>
        <dbReference type="Proteomes" id="UP000257144"/>
    </source>
</evidence>
<keyword evidence="1" id="KW-1133">Transmembrane helix</keyword>
<dbReference type="InterPro" id="IPR032366">
    <property type="entry name" value="DUF4871"/>
</dbReference>
<dbReference type="AlphaFoldDB" id="A0A3D8GP61"/>
<comment type="caution">
    <text evidence="2">The sequence shown here is derived from an EMBL/GenBank/DDBJ whole genome shotgun (WGS) entry which is preliminary data.</text>
</comment>
<reference evidence="2 3" key="1">
    <citation type="submission" date="2018-07" db="EMBL/GenBank/DDBJ databases">
        <title>Bacillus sp. YLB-04 draft genome sequence.</title>
        <authorList>
            <person name="Yu L."/>
            <person name="Tang X."/>
        </authorList>
    </citation>
    <scope>NUCLEOTIDE SEQUENCE [LARGE SCALE GENOMIC DNA]</scope>
    <source>
        <strain evidence="2 3">YLB-04</strain>
    </source>
</reference>
<protein>
    <recommendedName>
        <fullName evidence="4">DUF4871 domain-containing protein</fullName>
    </recommendedName>
</protein>
<dbReference type="Proteomes" id="UP000257144">
    <property type="component" value="Unassembled WGS sequence"/>
</dbReference>
<dbReference type="Gene3D" id="2.60.40.3830">
    <property type="match status" value="1"/>
</dbReference>
<evidence type="ECO:0000313" key="2">
    <source>
        <dbReference type="EMBL" id="RDU36072.1"/>
    </source>
</evidence>
<dbReference type="EMBL" id="QNQT01000007">
    <property type="protein sequence ID" value="RDU36072.1"/>
    <property type="molecule type" value="Genomic_DNA"/>
</dbReference>
<dbReference type="Pfam" id="PF16167">
    <property type="entry name" value="DUF4871"/>
    <property type="match status" value="1"/>
</dbReference>
<keyword evidence="1" id="KW-0812">Transmembrane</keyword>
<organism evidence="2 3">
    <name type="scientific">Neobacillus piezotolerans</name>
    <dbReference type="NCBI Taxonomy" id="2259171"/>
    <lineage>
        <taxon>Bacteria</taxon>
        <taxon>Bacillati</taxon>
        <taxon>Bacillota</taxon>
        <taxon>Bacilli</taxon>
        <taxon>Bacillales</taxon>
        <taxon>Bacillaceae</taxon>
        <taxon>Neobacillus</taxon>
    </lineage>
</organism>
<keyword evidence="1" id="KW-0472">Membrane</keyword>
<keyword evidence="3" id="KW-1185">Reference proteome</keyword>
<evidence type="ECO:0008006" key="4">
    <source>
        <dbReference type="Google" id="ProtNLM"/>
    </source>
</evidence>
<evidence type="ECO:0000256" key="1">
    <source>
        <dbReference type="SAM" id="Phobius"/>
    </source>
</evidence>
<sequence>MQGGAGLKNSIVAIACCFFFLFILVLTGCIQKNEEKTRVEAQAGTVEGETQLWELSPEFETPDGDYLIGEEGKVGILGPEFIAGETNKWLWHFWGDEQTIKGGDFKVIAIHKETGIKEKVLVENAGTVNDKKVWNYGKLDYRPNGVRGSDSSRPSNLSLPRPGLWRLEVSIGGNYFGAIVVDVKGK</sequence>
<dbReference type="OrthoDB" id="2381403at2"/>
<name>A0A3D8GP61_9BACI</name>
<gene>
    <name evidence="2" type="ORF">DRW41_15925</name>
</gene>
<feature type="transmembrane region" description="Helical" evidence="1">
    <location>
        <begin position="12"/>
        <end position="30"/>
    </location>
</feature>
<accession>A0A3D8GP61</accession>